<dbReference type="Proteomes" id="UP000658793">
    <property type="component" value="Unassembled WGS sequence"/>
</dbReference>
<dbReference type="EMBL" id="BMGA01000003">
    <property type="protein sequence ID" value="GGA74980.1"/>
    <property type="molecule type" value="Genomic_DNA"/>
</dbReference>
<dbReference type="RefSeq" id="WP_188493651.1">
    <property type="nucleotide sequence ID" value="NZ_BMGA01000003.1"/>
</dbReference>
<evidence type="ECO:0000313" key="2">
    <source>
        <dbReference type="EMBL" id="GGA74980.1"/>
    </source>
</evidence>
<evidence type="ECO:0000313" key="3">
    <source>
        <dbReference type="Proteomes" id="UP000658793"/>
    </source>
</evidence>
<feature type="domain" description="Polysaccharide pyruvyl transferase" evidence="1">
    <location>
        <begin position="190"/>
        <end position="246"/>
    </location>
</feature>
<reference evidence="3" key="1">
    <citation type="journal article" date="2019" name="Int. J. Syst. Evol. Microbiol.">
        <title>The Global Catalogue of Microorganisms (GCM) 10K type strain sequencing project: providing services to taxonomists for standard genome sequencing and annotation.</title>
        <authorList>
            <consortium name="The Broad Institute Genomics Platform"/>
            <consortium name="The Broad Institute Genome Sequencing Center for Infectious Disease"/>
            <person name="Wu L."/>
            <person name="Ma J."/>
        </authorList>
    </citation>
    <scope>NUCLEOTIDE SEQUENCE [LARGE SCALE GENOMIC DNA]</scope>
    <source>
        <strain evidence="3">CGMCC 1.12811</strain>
    </source>
</reference>
<dbReference type="Pfam" id="PF04230">
    <property type="entry name" value="PS_pyruv_trans"/>
    <property type="match status" value="1"/>
</dbReference>
<proteinExistence type="predicted"/>
<protein>
    <recommendedName>
        <fullName evidence="1">Polysaccharide pyruvyl transferase domain-containing protein</fullName>
    </recommendedName>
</protein>
<organism evidence="2 3">
    <name type="scientific">Flavobacterium palustre</name>
    <dbReference type="NCBI Taxonomy" id="1476463"/>
    <lineage>
        <taxon>Bacteria</taxon>
        <taxon>Pseudomonadati</taxon>
        <taxon>Bacteroidota</taxon>
        <taxon>Flavobacteriia</taxon>
        <taxon>Flavobacteriales</taxon>
        <taxon>Flavobacteriaceae</taxon>
        <taxon>Flavobacterium</taxon>
    </lineage>
</organism>
<accession>A0ABQ1HH80</accession>
<sequence>MNLLKSIQRNITKQRVINSILKTEQHNNDVINIHRIDKNNVGDFYCAPHHYFDILKEKSLDIFDYKSENKAVREHFIEEISNRSLIIGGGGLLNRGGFTKQMKMFEKLNTKGKKIVLWGIGHNEKSPKTYGKIKEYNINIESFGLVGTRDFSMPGEYLPCVSCMHPIFDQNFDIQNEVGIVFHKDTLKKENITKKYKNFATSSNTTNLEDLIQFIGKSENIITDSYHTMYWAMLMNKKVIAIPNSSKFYDFKYQPTISTFDDALNHLNKGQIYDGLLEECRKENIKFAEKAFNYLNL</sequence>
<keyword evidence="3" id="KW-1185">Reference proteome</keyword>
<gene>
    <name evidence="2" type="ORF">GCM10008015_14580</name>
</gene>
<comment type="caution">
    <text evidence="2">The sequence shown here is derived from an EMBL/GenBank/DDBJ whole genome shotgun (WGS) entry which is preliminary data.</text>
</comment>
<evidence type="ECO:0000259" key="1">
    <source>
        <dbReference type="Pfam" id="PF04230"/>
    </source>
</evidence>
<dbReference type="InterPro" id="IPR007345">
    <property type="entry name" value="Polysacch_pyruvyl_Trfase"/>
</dbReference>
<name>A0ABQ1HH80_9FLAO</name>